<keyword evidence="4" id="KW-1185">Reference proteome</keyword>
<dbReference type="Gene3D" id="3.40.50.150">
    <property type="entry name" value="Vaccinia Virus protein VP39"/>
    <property type="match status" value="1"/>
</dbReference>
<dbReference type="AlphaFoldDB" id="D3PZP8"/>
<organism evidence="3 4">
    <name type="scientific">Stackebrandtia nassauensis (strain DSM 44728 / CIP 108903 / NRRL B-16338 / NBRC 102104 / LLR-40K-21)</name>
    <dbReference type="NCBI Taxonomy" id="446470"/>
    <lineage>
        <taxon>Bacteria</taxon>
        <taxon>Bacillati</taxon>
        <taxon>Actinomycetota</taxon>
        <taxon>Actinomycetes</taxon>
        <taxon>Glycomycetales</taxon>
        <taxon>Glycomycetaceae</taxon>
        <taxon>Stackebrandtia</taxon>
    </lineage>
</organism>
<dbReference type="OrthoDB" id="279734at2"/>
<dbReference type="InterPro" id="IPR050447">
    <property type="entry name" value="Erg6_SMT_methyltransf"/>
</dbReference>
<dbReference type="GO" id="GO:0008757">
    <property type="term" value="F:S-adenosylmethionine-dependent methyltransferase activity"/>
    <property type="evidence" value="ECO:0007669"/>
    <property type="project" value="InterPro"/>
</dbReference>
<dbReference type="RefSeq" id="WP_013019156.1">
    <property type="nucleotide sequence ID" value="NC_013947.1"/>
</dbReference>
<evidence type="ECO:0000259" key="2">
    <source>
        <dbReference type="Pfam" id="PF08241"/>
    </source>
</evidence>
<dbReference type="CDD" id="cd02440">
    <property type="entry name" value="AdoMet_MTases"/>
    <property type="match status" value="1"/>
</dbReference>
<keyword evidence="3" id="KW-0489">Methyltransferase</keyword>
<evidence type="ECO:0000313" key="3">
    <source>
        <dbReference type="EMBL" id="ADD43585.1"/>
    </source>
</evidence>
<sequence>MTDPQFLARSYEAYAEVEAEFNDALDVSLDPCGPGMLFDLVAEIGLPAGARALDVGCGEGGHAFELADRFGLRVHGVDPVPRHIDIAKSQARPESTAAVTFEAGTAQALPVADASVDLVWCRDTLCHVEDLDAAYAEFRRVLKPDGTALVYQMFATDTLEPNEAAWLFSTMGCIPSSMDPTRSEAAMMASGLSIERRLVLGTQWGERGQETTGKGGRKLLHAARLLREPERYVSRYGRSNYDIALGDCLWHVYRLIGKLSDRVYRLRRPSG</sequence>
<dbReference type="eggNOG" id="COG2226">
    <property type="taxonomic scope" value="Bacteria"/>
</dbReference>
<dbReference type="InterPro" id="IPR013216">
    <property type="entry name" value="Methyltransf_11"/>
</dbReference>
<keyword evidence="1 3" id="KW-0808">Transferase</keyword>
<dbReference type="InterPro" id="IPR029063">
    <property type="entry name" value="SAM-dependent_MTases_sf"/>
</dbReference>
<dbReference type="STRING" id="446470.Snas_3931"/>
<dbReference type="Pfam" id="PF08241">
    <property type="entry name" value="Methyltransf_11"/>
    <property type="match status" value="1"/>
</dbReference>
<feature type="domain" description="Methyltransferase type 11" evidence="2">
    <location>
        <begin position="53"/>
        <end position="149"/>
    </location>
</feature>
<reference evidence="3 4" key="1">
    <citation type="journal article" date="2009" name="Stand. Genomic Sci.">
        <title>Complete genome sequence of Stackebrandtia nassauensis type strain (LLR-40K-21).</title>
        <authorList>
            <person name="Munk C."/>
            <person name="Lapidus A."/>
            <person name="Copeland A."/>
            <person name="Jando M."/>
            <person name="Mayilraj S."/>
            <person name="Glavina Del Rio T."/>
            <person name="Nolan M."/>
            <person name="Chen F."/>
            <person name="Lucas S."/>
            <person name="Tice H."/>
            <person name="Cheng J.F."/>
            <person name="Han C."/>
            <person name="Detter J.C."/>
            <person name="Bruce D."/>
            <person name="Goodwin L."/>
            <person name="Chain P."/>
            <person name="Pitluck S."/>
            <person name="Goker M."/>
            <person name="Ovchinikova G."/>
            <person name="Pati A."/>
            <person name="Ivanova N."/>
            <person name="Mavromatis K."/>
            <person name="Chen A."/>
            <person name="Palaniappan K."/>
            <person name="Land M."/>
            <person name="Hauser L."/>
            <person name="Chang Y.J."/>
            <person name="Jeffries C.D."/>
            <person name="Bristow J."/>
            <person name="Eisen J.A."/>
            <person name="Markowitz V."/>
            <person name="Hugenholtz P."/>
            <person name="Kyrpides N.C."/>
            <person name="Klenk H.P."/>
        </authorList>
    </citation>
    <scope>NUCLEOTIDE SEQUENCE [LARGE SCALE GENOMIC DNA]</scope>
    <source>
        <strain evidence="4">DSM 44728 / CIP 108903 / NRRL B-16338 / NBRC 102104 / LLR-40K-21</strain>
    </source>
</reference>
<dbReference type="SUPFAM" id="SSF53335">
    <property type="entry name" value="S-adenosyl-L-methionine-dependent methyltransferases"/>
    <property type="match status" value="1"/>
</dbReference>
<dbReference type="EMBL" id="CP001778">
    <property type="protein sequence ID" value="ADD43585.1"/>
    <property type="molecule type" value="Genomic_DNA"/>
</dbReference>
<dbReference type="GO" id="GO:0032259">
    <property type="term" value="P:methylation"/>
    <property type="evidence" value="ECO:0007669"/>
    <property type="project" value="UniProtKB-KW"/>
</dbReference>
<proteinExistence type="predicted"/>
<protein>
    <submittedName>
        <fullName evidence="3">Methyltransferase type 11</fullName>
    </submittedName>
</protein>
<evidence type="ECO:0000256" key="1">
    <source>
        <dbReference type="ARBA" id="ARBA00022679"/>
    </source>
</evidence>
<dbReference type="HOGENOM" id="CLU_1026395_0_0_11"/>
<dbReference type="PANTHER" id="PTHR44068">
    <property type="entry name" value="ZGC:194242"/>
    <property type="match status" value="1"/>
</dbReference>
<dbReference type="PANTHER" id="PTHR44068:SF11">
    <property type="entry name" value="GERANYL DIPHOSPHATE 2-C-METHYLTRANSFERASE"/>
    <property type="match status" value="1"/>
</dbReference>
<evidence type="ECO:0000313" key="4">
    <source>
        <dbReference type="Proteomes" id="UP000000844"/>
    </source>
</evidence>
<name>D3PZP8_STANL</name>
<dbReference type="Proteomes" id="UP000000844">
    <property type="component" value="Chromosome"/>
</dbReference>
<dbReference type="KEGG" id="sna:Snas_3931"/>
<gene>
    <name evidence="3" type="ordered locus">Snas_3931</name>
</gene>
<accession>D3PZP8</accession>